<accession>U1PIE1</accession>
<dbReference type="AlphaFoldDB" id="U1PIE1"/>
<reference evidence="3 4" key="1">
    <citation type="journal article" date="2013" name="PLoS ONE">
        <title>Assembly-driven community genomics of a hypersaline microbial ecosystem.</title>
        <authorList>
            <person name="Podell S."/>
            <person name="Ugalde J.A."/>
            <person name="Narasingarao P."/>
            <person name="Banfield J.F."/>
            <person name="Heidelberg K.B."/>
            <person name="Allen E.E."/>
        </authorList>
    </citation>
    <scope>NUCLEOTIDE SEQUENCE [LARGE SCALE GENOMIC DNA]</scope>
    <source>
        <strain evidence="4">J07HQW1</strain>
    </source>
</reference>
<organism evidence="3 4">
    <name type="scientific">Haloquadratum walsbyi J07HQW1</name>
    <dbReference type="NCBI Taxonomy" id="1238424"/>
    <lineage>
        <taxon>Archaea</taxon>
        <taxon>Methanobacteriati</taxon>
        <taxon>Methanobacteriota</taxon>
        <taxon>Stenosarchaea group</taxon>
        <taxon>Halobacteria</taxon>
        <taxon>Halobacteriales</taxon>
        <taxon>Haloferacaceae</taxon>
        <taxon>Haloquadratum</taxon>
    </lineage>
</organism>
<feature type="region of interest" description="Disordered" evidence="1">
    <location>
        <begin position="59"/>
        <end position="78"/>
    </location>
</feature>
<feature type="transmembrane region" description="Helical" evidence="2">
    <location>
        <begin position="27"/>
        <end position="49"/>
    </location>
</feature>
<evidence type="ECO:0000256" key="1">
    <source>
        <dbReference type="SAM" id="MobiDB-lite"/>
    </source>
</evidence>
<sequence length="78" mass="8430">MTEVESETRTAHSHLVGSEVRYIELQLCLLTVIPVLLSLLVVCISTDIWDGNGTLHIDQKLDSTSTSGSEISNGSQST</sequence>
<keyword evidence="2" id="KW-1133">Transmembrane helix</keyword>
<gene>
    <name evidence="3" type="ORF">J07HQW1_01960</name>
</gene>
<protein>
    <submittedName>
        <fullName evidence="3">Uncharacterized protein</fullName>
    </submittedName>
</protein>
<dbReference type="EMBL" id="KE356560">
    <property type="protein sequence ID" value="ERG91926.1"/>
    <property type="molecule type" value="Genomic_DNA"/>
</dbReference>
<evidence type="ECO:0000256" key="2">
    <source>
        <dbReference type="SAM" id="Phobius"/>
    </source>
</evidence>
<dbReference type="HOGENOM" id="CLU_2613542_0_0_2"/>
<dbReference type="Proteomes" id="UP000030649">
    <property type="component" value="Unassembled WGS sequence"/>
</dbReference>
<keyword evidence="2" id="KW-0812">Transmembrane</keyword>
<evidence type="ECO:0000313" key="4">
    <source>
        <dbReference type="Proteomes" id="UP000030649"/>
    </source>
</evidence>
<name>U1PIE1_9EURY</name>
<evidence type="ECO:0000313" key="3">
    <source>
        <dbReference type="EMBL" id="ERG91926.1"/>
    </source>
</evidence>
<keyword evidence="2" id="KW-0472">Membrane</keyword>
<feature type="compositionally biased region" description="Polar residues" evidence="1">
    <location>
        <begin position="62"/>
        <end position="78"/>
    </location>
</feature>
<proteinExistence type="predicted"/>
<dbReference type="STRING" id="1238424.J07HQW1_01960"/>